<proteinExistence type="predicted"/>
<accession>A0ABP1QBI9</accession>
<feature type="compositionally biased region" description="Basic residues" evidence="1">
    <location>
        <begin position="15"/>
        <end position="33"/>
    </location>
</feature>
<organism evidence="2 3">
    <name type="scientific">Orchesella dallaii</name>
    <dbReference type="NCBI Taxonomy" id="48710"/>
    <lineage>
        <taxon>Eukaryota</taxon>
        <taxon>Metazoa</taxon>
        <taxon>Ecdysozoa</taxon>
        <taxon>Arthropoda</taxon>
        <taxon>Hexapoda</taxon>
        <taxon>Collembola</taxon>
        <taxon>Entomobryomorpha</taxon>
        <taxon>Entomobryoidea</taxon>
        <taxon>Orchesellidae</taxon>
        <taxon>Orchesellinae</taxon>
        <taxon>Orchesella</taxon>
    </lineage>
</organism>
<keyword evidence="3" id="KW-1185">Reference proteome</keyword>
<evidence type="ECO:0000313" key="3">
    <source>
        <dbReference type="Proteomes" id="UP001642540"/>
    </source>
</evidence>
<dbReference type="Proteomes" id="UP001642540">
    <property type="component" value="Unassembled WGS sequence"/>
</dbReference>
<dbReference type="EMBL" id="CAXLJM020000026">
    <property type="protein sequence ID" value="CAL8093046.1"/>
    <property type="molecule type" value="Genomic_DNA"/>
</dbReference>
<name>A0ABP1QBI9_9HEXA</name>
<protein>
    <submittedName>
        <fullName evidence="2">Uncharacterized protein</fullName>
    </submittedName>
</protein>
<evidence type="ECO:0000313" key="2">
    <source>
        <dbReference type="EMBL" id="CAL8093046.1"/>
    </source>
</evidence>
<comment type="caution">
    <text evidence="2">The sequence shown here is derived from an EMBL/GenBank/DDBJ whole genome shotgun (WGS) entry which is preliminary data.</text>
</comment>
<feature type="compositionally biased region" description="Low complexity" evidence="1">
    <location>
        <begin position="1"/>
        <end position="11"/>
    </location>
</feature>
<dbReference type="PANTHER" id="PTHR34239">
    <property type="entry name" value="APPLE DOMAIN-CONTAINING PROTEIN"/>
    <property type="match status" value="1"/>
</dbReference>
<sequence>MSGSSSSASDSSFHDRKRKRKRRTRSKPRSSKRQRMDRIETKLEDITKIVTSLFGNHSNFSPNDPYMTNTRTLMMTDTPDFPDTLSVEKADEQSEKKTSDCNNAVNLLQLGDEQSQNDLLEITEERERIRKSFCIPPNCVIGAPALNPELKTVNGFTKNRDEEIRRIQGNIATAITGLGQLLTSVVDESKQMDRSQLIAQLSDTGRFLTGTQYQISLFRRKEIKSTIRDSSMIEVLNASPIYPDLFGSDLTAKFKQATSLNKVGHDITKGRETTGKGNSVQPTKF</sequence>
<reference evidence="2 3" key="1">
    <citation type="submission" date="2024-08" db="EMBL/GenBank/DDBJ databases">
        <authorList>
            <person name="Cucini C."/>
            <person name="Frati F."/>
        </authorList>
    </citation>
    <scope>NUCLEOTIDE SEQUENCE [LARGE SCALE GENOMIC DNA]</scope>
</reference>
<feature type="region of interest" description="Disordered" evidence="1">
    <location>
        <begin position="1"/>
        <end position="38"/>
    </location>
</feature>
<gene>
    <name evidence="2" type="ORF">ODALV1_LOCUS8392</name>
</gene>
<dbReference type="PANTHER" id="PTHR34239:SF2">
    <property type="entry name" value="TRANSPOSABLE ELEMENT P TRANSPOSASE_THAP9 CONSERVED DOMAIN-CONTAINING PROTEIN"/>
    <property type="match status" value="1"/>
</dbReference>
<evidence type="ECO:0000256" key="1">
    <source>
        <dbReference type="SAM" id="MobiDB-lite"/>
    </source>
</evidence>